<dbReference type="GO" id="GO:0005762">
    <property type="term" value="C:mitochondrial large ribosomal subunit"/>
    <property type="evidence" value="ECO:0007669"/>
    <property type="project" value="TreeGrafter"/>
</dbReference>
<reference evidence="9" key="1">
    <citation type="journal article" date="2016" name="Proc. Natl. Acad. Sci. U.S.A.">
        <title>Comparative genomics of biotechnologically important yeasts.</title>
        <authorList>
            <person name="Riley R."/>
            <person name="Haridas S."/>
            <person name="Wolfe K.H."/>
            <person name="Lopes M.R."/>
            <person name="Hittinger C.T."/>
            <person name="Goeker M."/>
            <person name="Salamov A.A."/>
            <person name="Wisecaver J.H."/>
            <person name="Long T.M."/>
            <person name="Calvey C.H."/>
            <person name="Aerts A.L."/>
            <person name="Barry K.W."/>
            <person name="Choi C."/>
            <person name="Clum A."/>
            <person name="Coughlan A.Y."/>
            <person name="Deshpande S."/>
            <person name="Douglass A.P."/>
            <person name="Hanson S.J."/>
            <person name="Klenk H.-P."/>
            <person name="LaButti K.M."/>
            <person name="Lapidus A."/>
            <person name="Lindquist E.A."/>
            <person name="Lipzen A.M."/>
            <person name="Meier-Kolthoff J.P."/>
            <person name="Ohm R.A."/>
            <person name="Otillar R.P."/>
            <person name="Pangilinan J.L."/>
            <person name="Peng Y."/>
            <person name="Rokas A."/>
            <person name="Rosa C.A."/>
            <person name="Scheuner C."/>
            <person name="Sibirny A.A."/>
            <person name="Slot J.C."/>
            <person name="Stielow J.B."/>
            <person name="Sun H."/>
            <person name="Kurtzman C.P."/>
            <person name="Blackwell M."/>
            <person name="Grigoriev I.V."/>
            <person name="Jeffries T.W."/>
        </authorList>
    </citation>
    <scope>NUCLEOTIDE SEQUENCE [LARGE SCALE GENOMIC DNA]</scope>
    <source>
        <strain evidence="9">NRRL Y-1626</strain>
    </source>
</reference>
<dbReference type="FunFam" id="1.10.10.250:FF:000003">
    <property type="entry name" value="Mitochondrial ribosomal protein L11"/>
    <property type="match status" value="1"/>
</dbReference>
<dbReference type="GO" id="GO:0003735">
    <property type="term" value="F:structural constituent of ribosome"/>
    <property type="evidence" value="ECO:0007669"/>
    <property type="project" value="InterPro"/>
</dbReference>
<evidence type="ECO:0000256" key="5">
    <source>
        <dbReference type="RuleBase" id="RU003978"/>
    </source>
</evidence>
<name>A0A1B7TDR6_9ASCO</name>
<dbReference type="EMBL" id="LXPE01000012">
    <property type="protein sequence ID" value="OBA26902.1"/>
    <property type="molecule type" value="Genomic_DNA"/>
</dbReference>
<dbReference type="SUPFAM" id="SSF54747">
    <property type="entry name" value="Ribosomal L11/L12e N-terminal domain"/>
    <property type="match status" value="1"/>
</dbReference>
<dbReference type="InterPro" id="IPR006519">
    <property type="entry name" value="Ribosomal_uL11_bac-typ"/>
</dbReference>
<comment type="similarity">
    <text evidence="1 5">Belongs to the universal ribosomal protein uL11 family.</text>
</comment>
<organism evidence="8 9">
    <name type="scientific">Hanseniaspora valbyensis NRRL Y-1626</name>
    <dbReference type="NCBI Taxonomy" id="766949"/>
    <lineage>
        <taxon>Eukaryota</taxon>
        <taxon>Fungi</taxon>
        <taxon>Dikarya</taxon>
        <taxon>Ascomycota</taxon>
        <taxon>Saccharomycotina</taxon>
        <taxon>Saccharomycetes</taxon>
        <taxon>Saccharomycodales</taxon>
        <taxon>Saccharomycodaceae</taxon>
        <taxon>Hanseniaspora</taxon>
    </lineage>
</organism>
<dbReference type="PANTHER" id="PTHR11661:SF1">
    <property type="entry name" value="LARGE RIBOSOMAL SUBUNIT PROTEIN UL11M"/>
    <property type="match status" value="1"/>
</dbReference>
<dbReference type="InterPro" id="IPR036796">
    <property type="entry name" value="Ribosomal_uL11_N_sf"/>
</dbReference>
<sequence>MSQQPMINMVKLIVNATKATATPPIGPALGSKGVKAIDFCKEFNAVTSPYLPDVPIPVKIWIKPDRTYHFKISSPPTGHLLFKCAALEKGSGKVGKEIVGQVSVKHVYEIAKIKKQDEKHKNLGMEQICRVIVNVAKSMGIKVVR</sequence>
<dbReference type="Gene3D" id="3.30.1550.10">
    <property type="entry name" value="Ribosomal protein L11/L12, N-terminal domain"/>
    <property type="match status" value="1"/>
</dbReference>
<accession>A0A1B7TDR6</accession>
<keyword evidence="9" id="KW-1185">Reference proteome</keyword>
<evidence type="ECO:0000313" key="8">
    <source>
        <dbReference type="EMBL" id="OBA26902.1"/>
    </source>
</evidence>
<dbReference type="InterPro" id="IPR020783">
    <property type="entry name" value="Ribosomal_uL11_C"/>
</dbReference>
<dbReference type="OrthoDB" id="1091498at2759"/>
<evidence type="ECO:0000256" key="3">
    <source>
        <dbReference type="ARBA" id="ARBA00023274"/>
    </source>
</evidence>
<comment type="caution">
    <text evidence="8">The sequence shown here is derived from an EMBL/GenBank/DDBJ whole genome shotgun (WGS) entry which is preliminary data.</text>
</comment>
<dbReference type="CDD" id="cd00349">
    <property type="entry name" value="Ribosomal_L11"/>
    <property type="match status" value="1"/>
</dbReference>
<dbReference type="InterPro" id="IPR036769">
    <property type="entry name" value="Ribosomal_uL11_C_sf"/>
</dbReference>
<feature type="domain" description="Large ribosomal subunit protein uL11 N-terminal" evidence="7">
    <location>
        <begin position="10"/>
        <end position="68"/>
    </location>
</feature>
<evidence type="ECO:0000259" key="7">
    <source>
        <dbReference type="Pfam" id="PF03946"/>
    </source>
</evidence>
<dbReference type="Pfam" id="PF03946">
    <property type="entry name" value="Ribosomal_L11_N"/>
    <property type="match status" value="1"/>
</dbReference>
<dbReference type="Pfam" id="PF00298">
    <property type="entry name" value="Ribosomal_L11"/>
    <property type="match status" value="1"/>
</dbReference>
<keyword evidence="3 5" id="KW-0687">Ribonucleoprotein</keyword>
<dbReference type="GO" id="GO:0070180">
    <property type="term" value="F:large ribosomal subunit rRNA binding"/>
    <property type="evidence" value="ECO:0007669"/>
    <property type="project" value="TreeGrafter"/>
</dbReference>
<dbReference type="InterPro" id="IPR020784">
    <property type="entry name" value="Ribosomal_uL11_N"/>
</dbReference>
<dbReference type="GO" id="GO:0006412">
    <property type="term" value="P:translation"/>
    <property type="evidence" value="ECO:0007669"/>
    <property type="project" value="InterPro"/>
</dbReference>
<dbReference type="Proteomes" id="UP000092321">
    <property type="component" value="Unassembled WGS sequence"/>
</dbReference>
<dbReference type="NCBIfam" id="TIGR01632">
    <property type="entry name" value="L11_bact"/>
    <property type="match status" value="1"/>
</dbReference>
<gene>
    <name evidence="8" type="ORF">HANVADRAFT_52690</name>
</gene>
<dbReference type="AlphaFoldDB" id="A0A1B7TDR6"/>
<dbReference type="Gene3D" id="1.10.10.250">
    <property type="entry name" value="Ribosomal protein L11, C-terminal domain"/>
    <property type="match status" value="1"/>
</dbReference>
<dbReference type="HAMAP" id="MF_00736">
    <property type="entry name" value="Ribosomal_uL11"/>
    <property type="match status" value="1"/>
</dbReference>
<evidence type="ECO:0000256" key="2">
    <source>
        <dbReference type="ARBA" id="ARBA00022980"/>
    </source>
</evidence>
<evidence type="ECO:0000259" key="6">
    <source>
        <dbReference type="Pfam" id="PF00298"/>
    </source>
</evidence>
<dbReference type="SUPFAM" id="SSF46906">
    <property type="entry name" value="Ribosomal protein L11, C-terminal domain"/>
    <property type="match status" value="1"/>
</dbReference>
<proteinExistence type="inferred from homology"/>
<dbReference type="PANTHER" id="PTHR11661">
    <property type="entry name" value="60S RIBOSOMAL PROTEIN L12"/>
    <property type="match status" value="1"/>
</dbReference>
<dbReference type="SMART" id="SM00649">
    <property type="entry name" value="RL11"/>
    <property type="match status" value="1"/>
</dbReference>
<evidence type="ECO:0000256" key="4">
    <source>
        <dbReference type="ARBA" id="ARBA00040104"/>
    </source>
</evidence>
<feature type="domain" description="Large ribosomal subunit protein uL11 C-terminal" evidence="6">
    <location>
        <begin position="74"/>
        <end position="143"/>
    </location>
</feature>
<dbReference type="InterPro" id="IPR000911">
    <property type="entry name" value="Ribosomal_uL11"/>
</dbReference>
<evidence type="ECO:0000313" key="9">
    <source>
        <dbReference type="Proteomes" id="UP000092321"/>
    </source>
</evidence>
<protein>
    <recommendedName>
        <fullName evidence="4">Large ribosomal subunit protein uL11m</fullName>
    </recommendedName>
</protein>
<keyword evidence="2 5" id="KW-0689">Ribosomal protein</keyword>
<evidence type="ECO:0000256" key="1">
    <source>
        <dbReference type="ARBA" id="ARBA00010537"/>
    </source>
</evidence>